<dbReference type="AlphaFoldDB" id="M2A7X4"/>
<accession>M2A7X4</accession>
<evidence type="ECO:0000313" key="3">
    <source>
        <dbReference type="Proteomes" id="UP000011529"/>
    </source>
</evidence>
<sequence>MLYRHTDPGSHQIADPLEVHPKTRKIPPVLYRVAVVWACILAGLFFALIAYGTTPGPSSLPPTQSPLRPASGELQSSAATDWEVVMAVHPKCSCTAASLNELNRLLSQVDDNVNCRFLVYHPAETDPNWIDGRITSRLSEFHRSTIQADEAGEAARELGMQTSGAVVVFDPHGKTRFHGGITVSRNHEGDNLGVRSISMLIQGQTPPLSTTPVFGCRL</sequence>
<keyword evidence="1" id="KW-0472">Membrane</keyword>
<organism evidence="2 3">
    <name type="scientific">Rhodopirellula europaea 6C</name>
    <dbReference type="NCBI Taxonomy" id="1263867"/>
    <lineage>
        <taxon>Bacteria</taxon>
        <taxon>Pseudomonadati</taxon>
        <taxon>Planctomycetota</taxon>
        <taxon>Planctomycetia</taxon>
        <taxon>Pirellulales</taxon>
        <taxon>Pirellulaceae</taxon>
        <taxon>Rhodopirellula</taxon>
    </lineage>
</organism>
<feature type="transmembrane region" description="Helical" evidence="1">
    <location>
        <begin position="29"/>
        <end position="51"/>
    </location>
</feature>
<name>M2A7X4_9BACT</name>
<dbReference type="SUPFAM" id="SSF52833">
    <property type="entry name" value="Thioredoxin-like"/>
    <property type="match status" value="1"/>
</dbReference>
<dbReference type="InterPro" id="IPR036249">
    <property type="entry name" value="Thioredoxin-like_sf"/>
</dbReference>
<keyword evidence="1" id="KW-1133">Transmembrane helix</keyword>
<proteinExistence type="predicted"/>
<dbReference type="PATRIC" id="fig|1263867.3.peg.1714"/>
<dbReference type="EMBL" id="ANMO01000091">
    <property type="protein sequence ID" value="EMB17656.1"/>
    <property type="molecule type" value="Genomic_DNA"/>
</dbReference>
<gene>
    <name evidence="2" type="ORF">RE6C_01616</name>
</gene>
<dbReference type="Proteomes" id="UP000011529">
    <property type="component" value="Unassembled WGS sequence"/>
</dbReference>
<comment type="caution">
    <text evidence="2">The sequence shown here is derived from an EMBL/GenBank/DDBJ whole genome shotgun (WGS) entry which is preliminary data.</text>
</comment>
<dbReference type="RefSeq" id="WP_008655387.1">
    <property type="nucleotide sequence ID" value="NZ_ANMO01000091.1"/>
</dbReference>
<evidence type="ECO:0000256" key="1">
    <source>
        <dbReference type="SAM" id="Phobius"/>
    </source>
</evidence>
<keyword evidence="3" id="KW-1185">Reference proteome</keyword>
<keyword evidence="1" id="KW-0812">Transmembrane</keyword>
<evidence type="ECO:0000313" key="2">
    <source>
        <dbReference type="EMBL" id="EMB17656.1"/>
    </source>
</evidence>
<protein>
    <submittedName>
        <fullName evidence="2">RedB</fullName>
    </submittedName>
</protein>
<dbReference type="Gene3D" id="3.40.30.10">
    <property type="entry name" value="Glutaredoxin"/>
    <property type="match status" value="1"/>
</dbReference>
<reference evidence="2" key="1">
    <citation type="submission" date="2012-11" db="EMBL/GenBank/DDBJ databases">
        <title>Permanent draft genomes of Rhodopirellula europaea strain SH398 and 6C.</title>
        <authorList>
            <person name="Richter M."/>
            <person name="Richter-Heitmann T."/>
            <person name="Frank C."/>
            <person name="Harder J."/>
            <person name="Glockner F.O."/>
        </authorList>
    </citation>
    <scope>NUCLEOTIDE SEQUENCE</scope>
    <source>
        <strain evidence="2">6C</strain>
    </source>
</reference>
<reference evidence="2" key="2">
    <citation type="journal article" date="2013" name="Mar. Genomics">
        <title>Expression of sulfatases in Rhodopirellula baltica and the diversity of sulfatases in the genus Rhodopirellula.</title>
        <authorList>
            <person name="Wegner C.E."/>
            <person name="Richter-Heitmann T."/>
            <person name="Klindworth A."/>
            <person name="Klockow C."/>
            <person name="Richter M."/>
            <person name="Achstetter T."/>
            <person name="Glockner F.O."/>
            <person name="Harder J."/>
        </authorList>
    </citation>
    <scope>NUCLEOTIDE SEQUENCE [LARGE SCALE GENOMIC DNA]</scope>
    <source>
        <strain evidence="2">6C</strain>
    </source>
</reference>